<dbReference type="PANTHER" id="PTHR30632:SF0">
    <property type="entry name" value="SULFATE-BINDING PROTEIN"/>
    <property type="match status" value="1"/>
</dbReference>
<dbReference type="InterPro" id="IPR005950">
    <property type="entry name" value="ModA"/>
</dbReference>
<protein>
    <submittedName>
        <fullName evidence="3">Molybdate ABC transporter substrate-binding protein</fullName>
    </submittedName>
</protein>
<dbReference type="PIRSF" id="PIRSF004846">
    <property type="entry name" value="ModA"/>
    <property type="match status" value="1"/>
</dbReference>
<dbReference type="NCBIfam" id="TIGR01256">
    <property type="entry name" value="modA"/>
    <property type="match status" value="1"/>
</dbReference>
<evidence type="ECO:0000313" key="4">
    <source>
        <dbReference type="Proteomes" id="UP001524383"/>
    </source>
</evidence>
<organism evidence="3 4">
    <name type="scientific">Methanocalculus taiwanensis</name>
    <dbReference type="NCBI Taxonomy" id="106207"/>
    <lineage>
        <taxon>Archaea</taxon>
        <taxon>Methanobacteriati</taxon>
        <taxon>Methanobacteriota</taxon>
        <taxon>Stenosarchaea group</taxon>
        <taxon>Methanomicrobia</taxon>
        <taxon>Methanomicrobiales</taxon>
        <taxon>Methanocalculaceae</taxon>
        <taxon>Methanocalculus</taxon>
    </lineage>
</organism>
<dbReference type="GO" id="GO:0046872">
    <property type="term" value="F:metal ion binding"/>
    <property type="evidence" value="ECO:0007669"/>
    <property type="project" value="UniProtKB-KW"/>
</dbReference>
<dbReference type="InterPro" id="IPR050682">
    <property type="entry name" value="ModA/WtpA"/>
</dbReference>
<dbReference type="Pfam" id="PF13531">
    <property type="entry name" value="SBP_bac_11"/>
    <property type="match status" value="1"/>
</dbReference>
<dbReference type="AlphaFoldDB" id="A0ABD4TKM8"/>
<gene>
    <name evidence="3" type="primary">modA</name>
    <name evidence="3" type="ORF">FTO68_10845</name>
</gene>
<dbReference type="Gene3D" id="3.40.190.10">
    <property type="entry name" value="Periplasmic binding protein-like II"/>
    <property type="match status" value="2"/>
</dbReference>
<name>A0ABD4TKM8_9EURY</name>
<keyword evidence="4" id="KW-1185">Reference proteome</keyword>
<evidence type="ECO:0000256" key="1">
    <source>
        <dbReference type="ARBA" id="ARBA00022723"/>
    </source>
</evidence>
<sequence>MVSIVILLLMGLSLSAGCLTASSQEHEISSGGQTLLVYSGAGLSAPMKEIKTAFEKEYGVAIEYTFGGSGTLLPQMEITQKGDLFIAGGMPAYEAALKKGLVTDCELVAYHVPIIVTPKGNPAKIRSIEDLSRPGVKVALGDANATAVGKQANKILQNKGILQEVNKNVVARTATVNELVTYITLGTADVAIMMEDLYNPKTMDCIRLSNEDNVISLIPISVLTFSDKKDMAETFLEFVISDTGKGIFADHYFVPYPDPKYGTISL</sequence>
<keyword evidence="2" id="KW-0732">Signal</keyword>
<accession>A0ABD4TKM8</accession>
<comment type="caution">
    <text evidence="3">The sequence shown here is derived from an EMBL/GenBank/DDBJ whole genome shotgun (WGS) entry which is preliminary data.</text>
</comment>
<evidence type="ECO:0000256" key="2">
    <source>
        <dbReference type="ARBA" id="ARBA00022729"/>
    </source>
</evidence>
<dbReference type="PANTHER" id="PTHR30632">
    <property type="entry name" value="MOLYBDATE-BINDING PERIPLASMIC PROTEIN"/>
    <property type="match status" value="1"/>
</dbReference>
<dbReference type="EMBL" id="VOTZ01000032">
    <property type="protein sequence ID" value="MCQ1539473.1"/>
    <property type="molecule type" value="Genomic_DNA"/>
</dbReference>
<proteinExistence type="predicted"/>
<dbReference type="Proteomes" id="UP001524383">
    <property type="component" value="Unassembled WGS sequence"/>
</dbReference>
<dbReference type="SUPFAM" id="SSF53850">
    <property type="entry name" value="Periplasmic binding protein-like II"/>
    <property type="match status" value="1"/>
</dbReference>
<keyword evidence="1" id="KW-0479">Metal-binding</keyword>
<reference evidence="3 4" key="1">
    <citation type="submission" date="2019-08" db="EMBL/GenBank/DDBJ databases">
        <authorList>
            <person name="Chen S.-C."/>
            <person name="Lai M.-C."/>
            <person name="You Y.-T."/>
        </authorList>
    </citation>
    <scope>NUCLEOTIDE SEQUENCE [LARGE SCALE GENOMIC DNA]</scope>
    <source>
        <strain evidence="3 4">P2F9704a</strain>
    </source>
</reference>
<evidence type="ECO:0000313" key="3">
    <source>
        <dbReference type="EMBL" id="MCQ1539473.1"/>
    </source>
</evidence>
<dbReference type="CDD" id="cd13517">
    <property type="entry name" value="PBP2_ModA3_like"/>
    <property type="match status" value="1"/>
</dbReference>